<name>A0A4U5N2L3_STECR</name>
<proteinExistence type="predicted"/>
<reference evidence="1 2" key="1">
    <citation type="journal article" date="2015" name="Genome Biol.">
        <title>Comparative genomics of Steinernema reveals deeply conserved gene regulatory networks.</title>
        <authorList>
            <person name="Dillman A.R."/>
            <person name="Macchietto M."/>
            <person name="Porter C.F."/>
            <person name="Rogers A."/>
            <person name="Williams B."/>
            <person name="Antoshechkin I."/>
            <person name="Lee M.M."/>
            <person name="Goodwin Z."/>
            <person name="Lu X."/>
            <person name="Lewis E.E."/>
            <person name="Goodrich-Blair H."/>
            <person name="Stock S.P."/>
            <person name="Adams B.J."/>
            <person name="Sternberg P.W."/>
            <person name="Mortazavi A."/>
        </authorList>
    </citation>
    <scope>NUCLEOTIDE SEQUENCE [LARGE SCALE GENOMIC DNA]</scope>
    <source>
        <strain evidence="1 2">ALL</strain>
    </source>
</reference>
<gene>
    <name evidence="1" type="ORF">L596_017757</name>
</gene>
<evidence type="ECO:0008006" key="3">
    <source>
        <dbReference type="Google" id="ProtNLM"/>
    </source>
</evidence>
<comment type="caution">
    <text evidence="1">The sequence shown here is derived from an EMBL/GenBank/DDBJ whole genome shotgun (WGS) entry which is preliminary data.</text>
</comment>
<evidence type="ECO:0000313" key="1">
    <source>
        <dbReference type="EMBL" id="TKR76646.1"/>
    </source>
</evidence>
<evidence type="ECO:0000313" key="2">
    <source>
        <dbReference type="Proteomes" id="UP000298663"/>
    </source>
</evidence>
<keyword evidence="2" id="KW-1185">Reference proteome</keyword>
<dbReference type="EMBL" id="AZBU02000005">
    <property type="protein sequence ID" value="TKR76646.1"/>
    <property type="molecule type" value="Genomic_DNA"/>
</dbReference>
<accession>A0A4U5N2L3</accession>
<dbReference type="AlphaFoldDB" id="A0A4U5N2L3"/>
<protein>
    <recommendedName>
        <fullName evidence="3">F-box domain-containing protein</fullName>
    </recommendedName>
</protein>
<sequence length="278" mass="32730">MDSLPYEFIQCVLSQFDCNRSEDLLQLDNQNWTQATSDVCVANNDCWYLMVGYHEESQTWKYDFPQSNSKFNNFCQISYIAFQRLDEDVSDVGLTPISEDRLTSYLMPLASSRLAHKPKLHLDVVDYSVINFHGRSFSYIYIEFNGSESLEFLRNQVNSGHLEEIYLLSFWPESAKKIIMDFVKSQNFRKLFFENPESRELLSDVEMIKHLVDRLAKGTLERKVSLDFSIDKIKNGWENLQNYHEELIAERKLQKICWACDRIQFEVSVEARIMCKSK</sequence>
<dbReference type="Proteomes" id="UP000298663">
    <property type="component" value="Unassembled WGS sequence"/>
</dbReference>
<organism evidence="1 2">
    <name type="scientific">Steinernema carpocapsae</name>
    <name type="common">Entomopathogenic nematode</name>
    <dbReference type="NCBI Taxonomy" id="34508"/>
    <lineage>
        <taxon>Eukaryota</taxon>
        <taxon>Metazoa</taxon>
        <taxon>Ecdysozoa</taxon>
        <taxon>Nematoda</taxon>
        <taxon>Chromadorea</taxon>
        <taxon>Rhabditida</taxon>
        <taxon>Tylenchina</taxon>
        <taxon>Panagrolaimomorpha</taxon>
        <taxon>Strongyloidoidea</taxon>
        <taxon>Steinernematidae</taxon>
        <taxon>Steinernema</taxon>
    </lineage>
</organism>
<reference evidence="1 2" key="2">
    <citation type="journal article" date="2019" name="G3 (Bethesda)">
        <title>Hybrid Assembly of the Genome of the Entomopathogenic Nematode Steinernema carpocapsae Identifies the X-Chromosome.</title>
        <authorList>
            <person name="Serra L."/>
            <person name="Macchietto M."/>
            <person name="Macias-Munoz A."/>
            <person name="McGill C.J."/>
            <person name="Rodriguez I.M."/>
            <person name="Rodriguez B."/>
            <person name="Murad R."/>
            <person name="Mortazavi A."/>
        </authorList>
    </citation>
    <scope>NUCLEOTIDE SEQUENCE [LARGE SCALE GENOMIC DNA]</scope>
    <source>
        <strain evidence="1 2">ALL</strain>
    </source>
</reference>